<feature type="compositionally biased region" description="Low complexity" evidence="2">
    <location>
        <begin position="130"/>
        <end position="140"/>
    </location>
</feature>
<feature type="compositionally biased region" description="Low complexity" evidence="2">
    <location>
        <begin position="24"/>
        <end position="48"/>
    </location>
</feature>
<reference evidence="4 5" key="1">
    <citation type="submission" date="2016-10" db="EMBL/GenBank/DDBJ databases">
        <authorList>
            <person name="de Groot N.N."/>
        </authorList>
    </citation>
    <scope>NUCLEOTIDE SEQUENCE [LARGE SCALE GENOMIC DNA]</scope>
    <source>
        <strain evidence="4 5">DSM 43794</strain>
    </source>
</reference>
<dbReference type="AlphaFoldDB" id="A0A1H1A1E5"/>
<dbReference type="STRING" id="35622.SAMN04489764_0248"/>
<dbReference type="EMBL" id="FNKK01000002">
    <property type="protein sequence ID" value="SDQ33116.1"/>
    <property type="molecule type" value="Genomic_DNA"/>
</dbReference>
<feature type="region of interest" description="Disordered" evidence="2">
    <location>
        <begin position="22"/>
        <end position="48"/>
    </location>
</feature>
<dbReference type="Gene3D" id="2.60.40.200">
    <property type="entry name" value="Superoxide dismutase, copper/zinc binding domain"/>
    <property type="match status" value="1"/>
</dbReference>
<accession>A0A1H1A1E5</accession>
<dbReference type="OrthoDB" id="3297424at2"/>
<dbReference type="InterPro" id="IPR036423">
    <property type="entry name" value="SOD-like_Cu/Zn_dom_sf"/>
</dbReference>
<comment type="similarity">
    <text evidence="1">Belongs to the Cu-Zn superoxide dismutase family.</text>
</comment>
<organism evidence="4 5">
    <name type="scientific">Thermostaphylospora chromogena</name>
    <dbReference type="NCBI Taxonomy" id="35622"/>
    <lineage>
        <taxon>Bacteria</taxon>
        <taxon>Bacillati</taxon>
        <taxon>Actinomycetota</taxon>
        <taxon>Actinomycetes</taxon>
        <taxon>Streptosporangiales</taxon>
        <taxon>Thermomonosporaceae</taxon>
        <taxon>Thermostaphylospora</taxon>
    </lineage>
</organism>
<dbReference type="GO" id="GO:0006801">
    <property type="term" value="P:superoxide metabolic process"/>
    <property type="evidence" value="ECO:0007669"/>
    <property type="project" value="InterPro"/>
</dbReference>
<evidence type="ECO:0000313" key="5">
    <source>
        <dbReference type="Proteomes" id="UP000217103"/>
    </source>
</evidence>
<protein>
    <submittedName>
        <fullName evidence="4">Superoxide dismutase, Cu-Zn family</fullName>
    </submittedName>
</protein>
<feature type="compositionally biased region" description="Low complexity" evidence="2">
    <location>
        <begin position="147"/>
        <end position="168"/>
    </location>
</feature>
<dbReference type="Proteomes" id="UP000217103">
    <property type="component" value="Unassembled WGS sequence"/>
</dbReference>
<feature type="signal peptide" evidence="3">
    <location>
        <begin position="1"/>
        <end position="19"/>
    </location>
</feature>
<evidence type="ECO:0000256" key="1">
    <source>
        <dbReference type="ARBA" id="ARBA00010457"/>
    </source>
</evidence>
<gene>
    <name evidence="4" type="ORF">SAMN04489764_0248</name>
</gene>
<keyword evidence="3" id="KW-0732">Signal</keyword>
<feature type="chain" id="PRO_5039101353" evidence="3">
    <location>
        <begin position="20"/>
        <end position="239"/>
    </location>
</feature>
<dbReference type="SUPFAM" id="SSF49329">
    <property type="entry name" value="Cu,Zn superoxide dismutase-like"/>
    <property type="match status" value="1"/>
</dbReference>
<feature type="region of interest" description="Disordered" evidence="2">
    <location>
        <begin position="116"/>
        <end position="227"/>
    </location>
</feature>
<evidence type="ECO:0000256" key="2">
    <source>
        <dbReference type="SAM" id="MobiDB-lite"/>
    </source>
</evidence>
<evidence type="ECO:0000313" key="4">
    <source>
        <dbReference type="EMBL" id="SDQ33116.1"/>
    </source>
</evidence>
<proteinExistence type="inferred from homology"/>
<dbReference type="GO" id="GO:0046872">
    <property type="term" value="F:metal ion binding"/>
    <property type="evidence" value="ECO:0007669"/>
    <property type="project" value="InterPro"/>
</dbReference>
<keyword evidence="5" id="KW-1185">Reference proteome</keyword>
<dbReference type="RefSeq" id="WP_093257000.1">
    <property type="nucleotide sequence ID" value="NZ_FNKK01000002.1"/>
</dbReference>
<name>A0A1H1A1E5_9ACTN</name>
<sequence>MRRFQILALALLSVGYVGCAGQEPPSADEPSAAAPAGATPTSASPVPAEIRLTGGGTFEEYTEGGRAIVYNRDLVPEGARAEVTVESDGEETTSELEVWGLAPNRNLGVHLHVNACGRKPDSSGPHFRHSASAAPESSPAPGEPEDTGSPAATPSPESSPEGTASPTPEANPTDEVWLDITTDESGHATATSTNPWGLSPDDLPKSLVIHEKPTQSEGPDAGSAGGRAACITLTPATGS</sequence>
<evidence type="ECO:0000256" key="3">
    <source>
        <dbReference type="SAM" id="SignalP"/>
    </source>
</evidence>
<feature type="compositionally biased region" description="Basic and acidic residues" evidence="2">
    <location>
        <begin position="202"/>
        <end position="214"/>
    </location>
</feature>